<dbReference type="EMBL" id="SOHQ01000013">
    <property type="protein sequence ID" value="TFD80881.1"/>
    <property type="molecule type" value="Genomic_DNA"/>
</dbReference>
<evidence type="ECO:0000313" key="1">
    <source>
        <dbReference type="EMBL" id="TFD80881.1"/>
    </source>
</evidence>
<accession>A0A4Y8KWI9</accession>
<gene>
    <name evidence="1" type="ORF">E3T53_04475</name>
</gene>
<dbReference type="OrthoDB" id="10010436at2"/>
<protein>
    <submittedName>
        <fullName evidence="1">Uncharacterized protein</fullName>
    </submittedName>
</protein>
<proteinExistence type="predicted"/>
<evidence type="ECO:0000313" key="2">
    <source>
        <dbReference type="Proteomes" id="UP000298218"/>
    </source>
</evidence>
<dbReference type="Proteomes" id="UP000298218">
    <property type="component" value="Unassembled WGS sequence"/>
</dbReference>
<reference evidence="1 2" key="1">
    <citation type="submission" date="2019-03" db="EMBL/GenBank/DDBJ databases">
        <title>Genomics of glacier-inhabiting Cryobacterium strains.</title>
        <authorList>
            <person name="Liu Q."/>
            <person name="Xin Y.-H."/>
        </authorList>
    </citation>
    <scope>NUCLEOTIDE SEQUENCE [LARGE SCALE GENOMIC DNA]</scope>
    <source>
        <strain evidence="1 2">CGMCC 1.4292</strain>
    </source>
</reference>
<name>A0A4Y8KWI9_9MICO</name>
<organism evidence="1 2">
    <name type="scientific">Cryobacterium psychrophilum</name>
    <dbReference type="NCBI Taxonomy" id="41988"/>
    <lineage>
        <taxon>Bacteria</taxon>
        <taxon>Bacillati</taxon>
        <taxon>Actinomycetota</taxon>
        <taxon>Actinomycetes</taxon>
        <taxon>Micrococcales</taxon>
        <taxon>Microbacteriaceae</taxon>
        <taxon>Cryobacterium</taxon>
    </lineage>
</organism>
<dbReference type="AlphaFoldDB" id="A0A4Y8KWI9"/>
<sequence length="186" mass="19214">MARSGNNARIPAIGNYSQASAPKFGADLTELADDIADLIGESFDTVGALPSSGNWPGRTARVASDGLQHVHNGTAWTDGTGDTGWITPTALGSGWSNESGNGFQYRRRNGEVRFRGRGSSTGASSALFTLPAGFLPDVLPGANFAFLTDAQSGAVRMNVLSTGAMTSLTTGTITNISLGNIRFDAA</sequence>
<keyword evidence="2" id="KW-1185">Reference proteome</keyword>
<comment type="caution">
    <text evidence="1">The sequence shown here is derived from an EMBL/GenBank/DDBJ whole genome shotgun (WGS) entry which is preliminary data.</text>
</comment>
<dbReference type="RefSeq" id="WP_134173937.1">
    <property type="nucleotide sequence ID" value="NZ_SODI01000001.1"/>
</dbReference>